<proteinExistence type="predicted"/>
<feature type="compositionally biased region" description="Polar residues" evidence="1">
    <location>
        <begin position="1758"/>
        <end position="1781"/>
    </location>
</feature>
<reference evidence="2" key="2">
    <citation type="submission" date="2020-11" db="EMBL/GenBank/DDBJ databases">
        <authorList>
            <person name="McCartney M.A."/>
            <person name="Auch B."/>
            <person name="Kono T."/>
            <person name="Mallez S."/>
            <person name="Becker A."/>
            <person name="Gohl D.M."/>
            <person name="Silverstein K.A.T."/>
            <person name="Koren S."/>
            <person name="Bechman K.B."/>
            <person name="Herman A."/>
            <person name="Abrahante J.E."/>
            <person name="Garbe J."/>
        </authorList>
    </citation>
    <scope>NUCLEOTIDE SEQUENCE</scope>
    <source>
        <strain evidence="2">Duluth1</strain>
        <tissue evidence="2">Whole animal</tissue>
    </source>
</reference>
<feature type="compositionally biased region" description="Polar residues" evidence="1">
    <location>
        <begin position="1576"/>
        <end position="1601"/>
    </location>
</feature>
<organism evidence="2 3">
    <name type="scientific">Dreissena polymorpha</name>
    <name type="common">Zebra mussel</name>
    <name type="synonym">Mytilus polymorpha</name>
    <dbReference type="NCBI Taxonomy" id="45954"/>
    <lineage>
        <taxon>Eukaryota</taxon>
        <taxon>Metazoa</taxon>
        <taxon>Spiralia</taxon>
        <taxon>Lophotrochozoa</taxon>
        <taxon>Mollusca</taxon>
        <taxon>Bivalvia</taxon>
        <taxon>Autobranchia</taxon>
        <taxon>Heteroconchia</taxon>
        <taxon>Euheterodonta</taxon>
        <taxon>Imparidentia</taxon>
        <taxon>Neoheterodontei</taxon>
        <taxon>Myida</taxon>
        <taxon>Dreissenoidea</taxon>
        <taxon>Dreissenidae</taxon>
        <taxon>Dreissena</taxon>
    </lineage>
</organism>
<accession>A0A9D4MFQ6</accession>
<gene>
    <name evidence="2" type="ORF">DPMN_037787</name>
</gene>
<evidence type="ECO:0000313" key="3">
    <source>
        <dbReference type="Proteomes" id="UP000828390"/>
    </source>
</evidence>
<feature type="compositionally biased region" description="Polar residues" evidence="1">
    <location>
        <begin position="82"/>
        <end position="95"/>
    </location>
</feature>
<feature type="region of interest" description="Disordered" evidence="1">
    <location>
        <begin position="1731"/>
        <end position="1750"/>
    </location>
</feature>
<evidence type="ECO:0000313" key="2">
    <source>
        <dbReference type="EMBL" id="KAH3874542.1"/>
    </source>
</evidence>
<feature type="region of interest" description="Disordered" evidence="1">
    <location>
        <begin position="1757"/>
        <end position="1781"/>
    </location>
</feature>
<dbReference type="Proteomes" id="UP000828390">
    <property type="component" value="Unassembled WGS sequence"/>
</dbReference>
<reference evidence="2" key="1">
    <citation type="journal article" date="2019" name="bioRxiv">
        <title>The Genome of the Zebra Mussel, Dreissena polymorpha: A Resource for Invasive Species Research.</title>
        <authorList>
            <person name="McCartney M.A."/>
            <person name="Auch B."/>
            <person name="Kono T."/>
            <person name="Mallez S."/>
            <person name="Zhang Y."/>
            <person name="Obille A."/>
            <person name="Becker A."/>
            <person name="Abrahante J.E."/>
            <person name="Garbe J."/>
            <person name="Badalamenti J.P."/>
            <person name="Herman A."/>
            <person name="Mangelson H."/>
            <person name="Liachko I."/>
            <person name="Sullivan S."/>
            <person name="Sone E.D."/>
            <person name="Koren S."/>
            <person name="Silverstein K.A.T."/>
            <person name="Beckman K.B."/>
            <person name="Gohl D.M."/>
        </authorList>
    </citation>
    <scope>NUCLEOTIDE SEQUENCE</scope>
    <source>
        <strain evidence="2">Duluth1</strain>
        <tissue evidence="2">Whole animal</tissue>
    </source>
</reference>
<feature type="region of interest" description="Disordered" evidence="1">
    <location>
        <begin position="959"/>
        <end position="986"/>
    </location>
</feature>
<feature type="region of interest" description="Disordered" evidence="1">
    <location>
        <begin position="82"/>
        <end position="113"/>
    </location>
</feature>
<evidence type="ECO:0000256" key="1">
    <source>
        <dbReference type="SAM" id="MobiDB-lite"/>
    </source>
</evidence>
<feature type="region of interest" description="Disordered" evidence="1">
    <location>
        <begin position="1103"/>
        <end position="1122"/>
    </location>
</feature>
<comment type="caution">
    <text evidence="2">The sequence shown here is derived from an EMBL/GenBank/DDBJ whole genome shotgun (WGS) entry which is preliminary data.</text>
</comment>
<dbReference type="EMBL" id="JAIWYP010000002">
    <property type="protein sequence ID" value="KAH3874542.1"/>
    <property type="molecule type" value="Genomic_DNA"/>
</dbReference>
<keyword evidence="3" id="KW-1185">Reference proteome</keyword>
<sequence>MNKIDPLRNNFNETILTNVGRIIAERRQTSEVLLRDKSNTEQRSLVISNTGADLSAEYTDTADFNLPVDSAYTNPETATLTDEYLSSNDNPQRHPSTPVDRNENRHGNSNRGVDAVSNFQKYFTNNILNRKSEINRMNAGNGIAFFDTDQSNLAAGSNEFTKQNLVDRRLDDVQRTSLRPEENTAHLQQLPSLSNQNETARREDKMNLTSSKTFKRRPGHLSLGFFGSARNAHLTTNTDVTEQIERNSGVETIGEYSSIEDNTAQKGILRKNIYDSPLKTNTHLLNSNESSTVKLAGIDQHMEGLVQQPNTAQELLSDGAQFLNNTVKYINETESTTNIIEVQPSSVYKQFVNVNTNGNTMLINATEMISNTTDPSYLNLYTSSINGTEWTTEIFDLNQSSVDTGFLTDWNLSSIYINATEWNTTVTDHIINTSSENITRTGMSDIIHQKPTAYTQNNDTKTSSVADVEKLIVETQTSAPIPRLLDAPVSTEPSVVSVATASTKLAPLNASVNEGDYVYYNYYYDYPDLNATTDPPIGLTNNNSVTDIVGTDISSWSNTSIRNQYNYMENSSEENITVPEGSNTSIGHNLHDIFTERKSLDPLINFVDSKSVNSIVGSGIPSMSNTSVRIQYSHTDNSSAVNIAVPKESNISIGNNFIDIVTERRNQDTYHEHNNVHEGLNVSISVRQPIASQLNHLKQDQIENILPLNESMGLHLGVDTVLNSNHTSDVLPFELTLIPNSYTLSVDNLVTKNKILTSDTTTEVYQITSNTTYHTSNDKHINNLNNSITSTLVKQTHIKNKNTRSPTLQMTTPLPYPTTESLFNFGTLASTPRAILNAETTLVVVSDSVAFTRQTDNTLEADIAVDKNTTSTTNKIIPAQHDNTRYKHISTVASPMERNMNFFSENSFKVDSTVNKNTTFRPKDVSAVSSQTERNMDFFSDNSIKVDNAIDENTTSTTHRFTHAQPNNTRPKDMSTVSSPTERNMNFISDNSINIDKTVNKNNTLTTRRFIQAQPNNTRSKDMSTVSSSTERNMNFFSDNNIKVDNTFDANKTITTQRFTQPYNTRYTDLSTVSSPTERNLDFFFDNSTQIDNTADKNKISTAHRFSNEQPNNTRSKDMSTVSSTTENNLDFFFDNSINIDRFGGVPIENPYPDLSIYTNEPINENNTNSGVADWVGTSVNGMWKSLADGSFDITNTMTSDGNLWANTDSLRLNNSTPTDKIGSIDSHNIIMTMLKSNQTWPGDNSVHLLNSDVGNSHTAIHASSTISLEGEPNAADMLSADWKKQRNNWAHSKELLDYNPLVPFQSKTETVTASRINTNDGESRHPVLKTNYNELQAQSANVGKNLRKGTVDKSDIMMFNAPHVSNESIKTTKTVRLNSHYDSQLKRSMESLENNNMSLVSSRKQLISKAPERDSKVISLEGTVGGQPLHMNIENTVQNIIAPQTIRNTNKVESSSENIQSQSRQQVLKYQNRTNSAKITTGPLRENKEIIGISLNGNSNVNKISKSKDASLEISDFVRTPEHMPPISVRTDTTNIIQANGNAKIKTTNIITDADAKSLNTIVNHNQRKAKSENNEISYNSDTLKTQSNSFDSSEQVSKSGTRELNIKAKGTQWNKQTIQENKRGEPNDQISKTLEALVIELKAREKDDTVSPIASLLKPIHTTEKTDDLSLSSTRYRVWDNTLRPTNTLDDQITRSRNNFIPFDIREELNIDTLQPASTNPLIISRNKQATNNVNSSPTSNKSSTFGTTDALIPSASISSDNETNSSKVRQVDTDSSNVHTVKTISTNVQNNKKIPDVVLPKEVQLLSKLNSKRKNQLTENMITRNVDSKKYIEKPNDITKTIIDFNTRQNIKTDLNVFPSDLQTISGVQYNYKESSTVNHINRNAAERPSAISLASVRVKNSEGIQGHDQVPTFQTILDSSSQSVNHQDLISIEGKYFIGQMRRNALGQFEPVPLASDIINTSPLPYSTIVESTYSIVNPTMPSSGRVLDKRERFGTLTNKQTPLDTFDLPRDSTTSYAIFETITPTRDPTSDVKPRLFYSQEQLLKELIGPETRNGSKPVPKIFVSQDELLRSVKAGDLYNNVNTEFTEHGYLNDIINPLSNQAQMTNGEAESITGKQCPVDKVIVCKAIGINQYIPGMVLWCYSHCRYGVCPRDKCECTCEVVQFESSPLDKGKKPVQTKKIIELTLDGSKEKTVLVDKSTILAPNINISNVSKNFNERNAKKSNQRIENSTKLNVLHVEESQPLVKGVDLPNITIMPVRVNGRISDTYQDATSSITKYESQTRLPKSSSTITPTDILNVMYSKSSDTMASQSQYSENNNPPVINIIQNEKAKPTRVIQVNGVSTEKTLITNNEILAKVRSRDFTCVGINAFIGMDGINEWCTRLCKQDMCPLDICSCT</sequence>
<feature type="region of interest" description="Disordered" evidence="1">
    <location>
        <begin position="1568"/>
        <end position="1603"/>
    </location>
</feature>
<protein>
    <submittedName>
        <fullName evidence="2">Uncharacterized protein</fullName>
    </submittedName>
</protein>
<name>A0A9D4MFQ6_DREPO</name>